<dbReference type="AlphaFoldDB" id="A0A397RNJ4"/>
<dbReference type="SUPFAM" id="SSF52266">
    <property type="entry name" value="SGNH hydrolase"/>
    <property type="match status" value="1"/>
</dbReference>
<dbReference type="Pfam" id="PF13472">
    <property type="entry name" value="Lipase_GDSL_2"/>
    <property type="match status" value="1"/>
</dbReference>
<gene>
    <name evidence="2" type="ORF">EI71_01083</name>
</gene>
<dbReference type="RefSeq" id="WP_119016231.1">
    <property type="nucleotide sequence ID" value="NZ_QXEV01000009.1"/>
</dbReference>
<reference evidence="2 3" key="1">
    <citation type="submission" date="2018-08" db="EMBL/GenBank/DDBJ databases">
        <title>Genomic Encyclopedia of Archaeal and Bacterial Type Strains, Phase II (KMG-II): from individual species to whole genera.</title>
        <authorList>
            <person name="Goeker M."/>
        </authorList>
    </citation>
    <scope>NUCLEOTIDE SEQUENCE [LARGE SCALE GENOMIC DNA]</scope>
    <source>
        <strain evidence="2 3">ATCC 27112</strain>
    </source>
</reference>
<name>A0A397RNJ4_9MOLU</name>
<dbReference type="OrthoDB" id="164654at2"/>
<dbReference type="PANTHER" id="PTHR30383:SF29">
    <property type="entry name" value="SGNH HYDROLASE-TYPE ESTERASE DOMAIN-CONTAINING PROTEIN"/>
    <property type="match status" value="1"/>
</dbReference>
<accession>A0A397RNJ4</accession>
<dbReference type="Gene3D" id="3.40.50.1110">
    <property type="entry name" value="SGNH hydrolase"/>
    <property type="match status" value="1"/>
</dbReference>
<dbReference type="InterPro" id="IPR051532">
    <property type="entry name" value="Ester_Hydrolysis_Enzymes"/>
</dbReference>
<proteinExistence type="predicted"/>
<dbReference type="InterPro" id="IPR036514">
    <property type="entry name" value="SGNH_hydro_sf"/>
</dbReference>
<sequence length="197" mass="22918">MIKVVCYGDSNTYGYKPYHERYDKAYPEILGNILGSNYIVYNEGLNGRTSIYPAKEDERIGISNIEEILLKYDHIDYFIFMLGTNDVKIDNASTPGDIYNGLDLLLDKIYKLNIIDKYIFISPITLGKLIGTTDIEFNYHSYQLSLKFYNVYEKLAKKYHPDYLIDAKRFITPTFDHCHFKEEDHKILAEAVAPLIK</sequence>
<dbReference type="InterPro" id="IPR013830">
    <property type="entry name" value="SGNH_hydro"/>
</dbReference>
<organism evidence="2 3">
    <name type="scientific">Anaeroplasma bactoclasticum</name>
    <dbReference type="NCBI Taxonomy" id="2088"/>
    <lineage>
        <taxon>Bacteria</taxon>
        <taxon>Bacillati</taxon>
        <taxon>Mycoplasmatota</taxon>
        <taxon>Mollicutes</taxon>
        <taxon>Anaeroplasmatales</taxon>
        <taxon>Anaeroplasmataceae</taxon>
        <taxon>Anaeroplasma</taxon>
    </lineage>
</organism>
<feature type="domain" description="SGNH hydrolase-type esterase" evidence="1">
    <location>
        <begin position="6"/>
        <end position="167"/>
    </location>
</feature>
<evidence type="ECO:0000313" key="3">
    <source>
        <dbReference type="Proteomes" id="UP000266506"/>
    </source>
</evidence>
<evidence type="ECO:0000259" key="1">
    <source>
        <dbReference type="Pfam" id="PF13472"/>
    </source>
</evidence>
<dbReference type="InParanoid" id="A0A397RNJ4"/>
<dbReference type="Proteomes" id="UP000266506">
    <property type="component" value="Unassembled WGS sequence"/>
</dbReference>
<protein>
    <submittedName>
        <fullName evidence="2">Lysophospholipase L1-like esterase</fullName>
    </submittedName>
</protein>
<dbReference type="EMBL" id="QXEV01000009">
    <property type="protein sequence ID" value="RIA75910.1"/>
    <property type="molecule type" value="Genomic_DNA"/>
</dbReference>
<comment type="caution">
    <text evidence="2">The sequence shown here is derived from an EMBL/GenBank/DDBJ whole genome shotgun (WGS) entry which is preliminary data.</text>
</comment>
<evidence type="ECO:0000313" key="2">
    <source>
        <dbReference type="EMBL" id="RIA75910.1"/>
    </source>
</evidence>
<keyword evidence="3" id="KW-1185">Reference proteome</keyword>
<dbReference type="PANTHER" id="PTHR30383">
    <property type="entry name" value="THIOESTERASE 1/PROTEASE 1/LYSOPHOSPHOLIPASE L1"/>
    <property type="match status" value="1"/>
</dbReference>